<evidence type="ECO:0000313" key="2">
    <source>
        <dbReference type="Proteomes" id="UP000024635"/>
    </source>
</evidence>
<name>A0A016VAF7_9BILA</name>
<dbReference type="STRING" id="53326.A0A016VAF7"/>
<proteinExistence type="predicted"/>
<sequence>MNINRSSTRNDLRVPAITTVSTLNQELGRDGRCAGHAATSTGVGLIPATSCLLDGRFLSKLFLPTLIIMATMGMSAQPNRFSVYG</sequence>
<evidence type="ECO:0000313" key="1">
    <source>
        <dbReference type="EMBL" id="EYC24629.1"/>
    </source>
</evidence>
<keyword evidence="2" id="KW-1185">Reference proteome</keyword>
<comment type="caution">
    <text evidence="1">The sequence shown here is derived from an EMBL/GenBank/DDBJ whole genome shotgun (WGS) entry which is preliminary data.</text>
</comment>
<accession>A0A016VAF7</accession>
<protein>
    <submittedName>
        <fullName evidence="1">Uncharacterized protein</fullName>
    </submittedName>
</protein>
<organism evidence="1 2">
    <name type="scientific">Ancylostoma ceylanicum</name>
    <dbReference type="NCBI Taxonomy" id="53326"/>
    <lineage>
        <taxon>Eukaryota</taxon>
        <taxon>Metazoa</taxon>
        <taxon>Ecdysozoa</taxon>
        <taxon>Nematoda</taxon>
        <taxon>Chromadorea</taxon>
        <taxon>Rhabditida</taxon>
        <taxon>Rhabditina</taxon>
        <taxon>Rhabditomorpha</taxon>
        <taxon>Strongyloidea</taxon>
        <taxon>Ancylostomatidae</taxon>
        <taxon>Ancylostomatinae</taxon>
        <taxon>Ancylostoma</taxon>
    </lineage>
</organism>
<dbReference type="EMBL" id="JARK01001349">
    <property type="protein sequence ID" value="EYC24629.1"/>
    <property type="molecule type" value="Genomic_DNA"/>
</dbReference>
<reference evidence="2" key="1">
    <citation type="journal article" date="2015" name="Nat. Genet.">
        <title>The genome and transcriptome of the zoonotic hookworm Ancylostoma ceylanicum identify infection-specific gene families.</title>
        <authorList>
            <person name="Schwarz E.M."/>
            <person name="Hu Y."/>
            <person name="Antoshechkin I."/>
            <person name="Miller M.M."/>
            <person name="Sternberg P.W."/>
            <person name="Aroian R.V."/>
        </authorList>
    </citation>
    <scope>NUCLEOTIDE SEQUENCE</scope>
    <source>
        <strain evidence="2">HY135</strain>
    </source>
</reference>
<gene>
    <name evidence="1" type="primary">Acey_s0013.g2014</name>
    <name evidence="1" type="ORF">Y032_0013g2014</name>
</gene>
<dbReference type="AlphaFoldDB" id="A0A016VAF7"/>
<dbReference type="Proteomes" id="UP000024635">
    <property type="component" value="Unassembled WGS sequence"/>
</dbReference>